<keyword evidence="1" id="KW-0472">Membrane</keyword>
<feature type="transmembrane region" description="Helical" evidence="1">
    <location>
        <begin position="134"/>
        <end position="159"/>
    </location>
</feature>
<feature type="transmembrane region" description="Helical" evidence="1">
    <location>
        <begin position="12"/>
        <end position="31"/>
    </location>
</feature>
<accession>A0A936ZUV7</accession>
<name>A0A936ZUV7_9FLAO</name>
<dbReference type="AlphaFoldDB" id="A0A936ZUV7"/>
<evidence type="ECO:0000313" key="3">
    <source>
        <dbReference type="Proteomes" id="UP000651057"/>
    </source>
</evidence>
<comment type="caution">
    <text evidence="2">The sequence shown here is derived from an EMBL/GenBank/DDBJ whole genome shotgun (WGS) entry which is preliminary data.</text>
</comment>
<feature type="transmembrane region" description="Helical" evidence="1">
    <location>
        <begin position="108"/>
        <end position="127"/>
    </location>
</feature>
<keyword evidence="3" id="KW-1185">Reference proteome</keyword>
<keyword evidence="1" id="KW-0812">Transmembrane</keyword>
<protein>
    <submittedName>
        <fullName evidence="2">Uncharacterized protein</fullName>
    </submittedName>
</protein>
<gene>
    <name evidence="2" type="ORF">JJQ60_19960</name>
</gene>
<sequence>MILINFSKKQKLGVFFIILFVLSTFSLLRTVTGKSFYGYIHTNGGNLYLTTESLISFKFFLLAVFFLLGVLFLRNPKIIKWILFSLCGFVFSFGIFITFTQNAISDKLITVIIVLIPALICMVLLFLSKKKIKWTYVVALVGGVIATISALGVIAIIIAENHSSFEDRYVRYRKAGTEDEYVVQRAGYNDYRYVYVKEKFLGVSVYEDLYLSDFDSKGSIDVSDGTWYEYDYDGNKIGTYEIYNATVVSSSKNRVDAIEAQDAYQDPYEEEGKEEIPYKGYYQETIDWSGGPTPLTENIRYDFYWTLFLDNVDDYVYYGDNEEPDTETIRILGNEYDAFLNGAYGLGYYSGMQSAVHRFNHMRGADNELQKHDFWDFSYAENFIGLPIYDKARQEALKVSFDCYNPKTVQWLFDNMIPDPDTVLDEATFQDIYNVIGSRYFRLMMESYIYLRTKGIDQEVHRYREAMKDDDFKGHEYLENHYGSILDEYVVEEVWNSTTYLSPKVAVGYWLRRLIDGSAKDFFNGHEKVIKIYDKDWFDRTLEKYDFESLDLVLSPISGATNIHHICLVFLEDSKKEIIAEELNDIDFKFDYANKLEEKTLLNSLSWSASLFDSQAPGYDMRMINPGEFDYYLGSAYTMGDFKLFTFALKGTMASYWFAAVFSKDKMLNSPILLSSKEEFEGDNTIVRFSSKIEVQDNDSLLIKYKRNSETEKSTGTREFSKTISVDDNRFITSDDFY</sequence>
<keyword evidence="1" id="KW-1133">Transmembrane helix</keyword>
<dbReference type="RefSeq" id="WP_201924234.1">
    <property type="nucleotide sequence ID" value="NZ_BAABAX010000011.1"/>
</dbReference>
<feature type="transmembrane region" description="Helical" evidence="1">
    <location>
        <begin position="81"/>
        <end position="102"/>
    </location>
</feature>
<dbReference type="Proteomes" id="UP000651057">
    <property type="component" value="Unassembled WGS sequence"/>
</dbReference>
<proteinExistence type="predicted"/>
<feature type="transmembrane region" description="Helical" evidence="1">
    <location>
        <begin position="55"/>
        <end position="74"/>
    </location>
</feature>
<organism evidence="2 3">
    <name type="scientific">Aquimarina mytili</name>
    <dbReference type="NCBI Taxonomy" id="874423"/>
    <lineage>
        <taxon>Bacteria</taxon>
        <taxon>Pseudomonadati</taxon>
        <taxon>Bacteroidota</taxon>
        <taxon>Flavobacteriia</taxon>
        <taxon>Flavobacteriales</taxon>
        <taxon>Flavobacteriaceae</taxon>
        <taxon>Aquimarina</taxon>
    </lineage>
</organism>
<evidence type="ECO:0000313" key="2">
    <source>
        <dbReference type="EMBL" id="MBL0685817.1"/>
    </source>
</evidence>
<dbReference type="EMBL" id="JAERQJ010000013">
    <property type="protein sequence ID" value="MBL0685817.1"/>
    <property type="molecule type" value="Genomic_DNA"/>
</dbReference>
<reference evidence="2" key="1">
    <citation type="submission" date="2021-01" db="EMBL/GenBank/DDBJ databases">
        <authorList>
            <person name="Zhong Y.L."/>
        </authorList>
    </citation>
    <scope>NUCLEOTIDE SEQUENCE</scope>
    <source>
        <strain evidence="2">KCTC 23302</strain>
    </source>
</reference>
<evidence type="ECO:0000256" key="1">
    <source>
        <dbReference type="SAM" id="Phobius"/>
    </source>
</evidence>